<accession>A0A5N4AN00</accession>
<evidence type="ECO:0000313" key="3">
    <source>
        <dbReference type="Proteomes" id="UP000327044"/>
    </source>
</evidence>
<dbReference type="InterPro" id="IPR010998">
    <property type="entry name" value="Integrase_recombinase_N"/>
</dbReference>
<dbReference type="Proteomes" id="UP000327044">
    <property type="component" value="Unassembled WGS sequence"/>
</dbReference>
<name>A0A5N4AN00_PHOPY</name>
<evidence type="ECO:0000313" key="2">
    <source>
        <dbReference type="EMBL" id="KAB0798697.1"/>
    </source>
</evidence>
<dbReference type="AlphaFoldDB" id="A0A5N4AN00"/>
<dbReference type="SUPFAM" id="SSF47823">
    <property type="entry name" value="lambda integrase-like, N-terminal domain"/>
    <property type="match status" value="1"/>
</dbReference>
<reference evidence="2 3" key="1">
    <citation type="journal article" date="2018" name="Elife">
        <title>Firefly genomes illuminate parallel origins of bioluminescence in beetles.</title>
        <authorList>
            <person name="Fallon T.R."/>
            <person name="Lower S.E."/>
            <person name="Chang C.H."/>
            <person name="Bessho-Uehara M."/>
            <person name="Martin G.J."/>
            <person name="Bewick A.J."/>
            <person name="Behringer M."/>
            <person name="Debat H.J."/>
            <person name="Wong I."/>
            <person name="Day J.C."/>
            <person name="Suvorov A."/>
            <person name="Silva C.J."/>
            <person name="Stanger-Hall K.F."/>
            <person name="Hall D.W."/>
            <person name="Schmitz R.J."/>
            <person name="Nelson D.R."/>
            <person name="Lewis S.M."/>
            <person name="Shigenobu S."/>
            <person name="Bybee S.M."/>
            <person name="Larracuente A.M."/>
            <person name="Oba Y."/>
            <person name="Weng J.K."/>
        </authorList>
    </citation>
    <scope>NUCLEOTIDE SEQUENCE [LARGE SCALE GENOMIC DNA]</scope>
    <source>
        <strain evidence="2">1611_PpyrPB1</strain>
        <tissue evidence="2">Whole body</tissue>
    </source>
</reference>
<dbReference type="PANTHER" id="PTHR35617:SF3">
    <property type="entry name" value="CORE-BINDING (CB) DOMAIN-CONTAINING PROTEIN"/>
    <property type="match status" value="1"/>
</dbReference>
<dbReference type="GO" id="GO:0003677">
    <property type="term" value="F:DNA binding"/>
    <property type="evidence" value="ECO:0007669"/>
    <property type="project" value="UniProtKB-KW"/>
</dbReference>
<dbReference type="Gene3D" id="1.10.150.130">
    <property type="match status" value="1"/>
</dbReference>
<proteinExistence type="predicted"/>
<keyword evidence="3" id="KW-1185">Reference proteome</keyword>
<dbReference type="InParanoid" id="A0A5N4AN00"/>
<dbReference type="PANTHER" id="PTHR35617">
    <property type="entry name" value="PHAGE_INTEGRASE DOMAIN-CONTAINING PROTEIN"/>
    <property type="match status" value="1"/>
</dbReference>
<evidence type="ECO:0000256" key="1">
    <source>
        <dbReference type="ARBA" id="ARBA00023125"/>
    </source>
</evidence>
<protein>
    <recommendedName>
        <fullName evidence="4">Core-binding (CB) domain-containing protein</fullName>
    </recommendedName>
</protein>
<evidence type="ECO:0008006" key="4">
    <source>
        <dbReference type="Google" id="ProtNLM"/>
    </source>
</evidence>
<dbReference type="EMBL" id="VVIM01000006">
    <property type="protein sequence ID" value="KAB0798697.1"/>
    <property type="molecule type" value="Genomic_DNA"/>
</dbReference>
<gene>
    <name evidence="2" type="ORF">PPYR_09690</name>
</gene>
<sequence length="180" mass="20741">MRQYSTGLKRWWCFCASRNMDNTVRDFSRVLLFLSEEFQRGASYGTLNSYRSALAFLLSPAVAVDPDIKRFFKGIQLLRPTMPRYEASWDPQVVLKYLSSLDSNNIPLPILSQKLTTLIALATAQRLQTLSVIDVRNIIELPSGIEIKIPDRLKTSRHSTFQPILFFPHFRDNPQICVLF</sequence>
<comment type="caution">
    <text evidence="2">The sequence shown here is derived from an EMBL/GenBank/DDBJ whole genome shotgun (WGS) entry which is preliminary data.</text>
</comment>
<organism evidence="2 3">
    <name type="scientific">Photinus pyralis</name>
    <name type="common">Common eastern firefly</name>
    <name type="synonym">Lampyris pyralis</name>
    <dbReference type="NCBI Taxonomy" id="7054"/>
    <lineage>
        <taxon>Eukaryota</taxon>
        <taxon>Metazoa</taxon>
        <taxon>Ecdysozoa</taxon>
        <taxon>Arthropoda</taxon>
        <taxon>Hexapoda</taxon>
        <taxon>Insecta</taxon>
        <taxon>Pterygota</taxon>
        <taxon>Neoptera</taxon>
        <taxon>Endopterygota</taxon>
        <taxon>Coleoptera</taxon>
        <taxon>Polyphaga</taxon>
        <taxon>Elateriformia</taxon>
        <taxon>Elateroidea</taxon>
        <taxon>Lampyridae</taxon>
        <taxon>Lampyrinae</taxon>
        <taxon>Photinus</taxon>
    </lineage>
</organism>
<keyword evidence="1" id="KW-0238">DNA-binding</keyword>